<dbReference type="PANTHER" id="PTHR46154:SF4">
    <property type="entry name" value="UREA ACTIVE TRANSPORTER"/>
    <property type="match status" value="1"/>
</dbReference>
<dbReference type="InterPro" id="IPR031155">
    <property type="entry name" value="DUR"/>
</dbReference>
<dbReference type="GO" id="GO:0015489">
    <property type="term" value="F:putrescine transmembrane transporter activity"/>
    <property type="evidence" value="ECO:0007669"/>
    <property type="project" value="TreeGrafter"/>
</dbReference>
<feature type="transmembrane region" description="Helical" evidence="8">
    <location>
        <begin position="225"/>
        <end position="244"/>
    </location>
</feature>
<dbReference type="InterPro" id="IPR001734">
    <property type="entry name" value="Na/solute_symporter"/>
</dbReference>
<dbReference type="AlphaFoldDB" id="A0A1X2IU60"/>
<dbReference type="NCBIfam" id="TIGR00813">
    <property type="entry name" value="sss"/>
    <property type="match status" value="1"/>
</dbReference>
<evidence type="ECO:0000256" key="6">
    <source>
        <dbReference type="ARBA" id="ARBA00023136"/>
    </source>
</evidence>
<feature type="transmembrane region" description="Helical" evidence="8">
    <location>
        <begin position="30"/>
        <end position="51"/>
    </location>
</feature>
<comment type="caution">
    <text evidence="9">The sequence shown here is derived from an EMBL/GenBank/DDBJ whole genome shotgun (WGS) entry which is preliminary data.</text>
</comment>
<keyword evidence="4 8" id="KW-0812">Transmembrane</keyword>
<evidence type="ECO:0000313" key="10">
    <source>
        <dbReference type="Proteomes" id="UP000193560"/>
    </source>
</evidence>
<feature type="transmembrane region" description="Helical" evidence="8">
    <location>
        <begin position="140"/>
        <end position="160"/>
    </location>
</feature>
<feature type="transmembrane region" description="Helical" evidence="8">
    <location>
        <begin position="264"/>
        <end position="288"/>
    </location>
</feature>
<organism evidence="9 10">
    <name type="scientific">Absidia repens</name>
    <dbReference type="NCBI Taxonomy" id="90262"/>
    <lineage>
        <taxon>Eukaryota</taxon>
        <taxon>Fungi</taxon>
        <taxon>Fungi incertae sedis</taxon>
        <taxon>Mucoromycota</taxon>
        <taxon>Mucoromycotina</taxon>
        <taxon>Mucoromycetes</taxon>
        <taxon>Mucorales</taxon>
        <taxon>Cunninghamellaceae</taxon>
        <taxon>Absidia</taxon>
    </lineage>
</organism>
<keyword evidence="5 8" id="KW-1133">Transmembrane helix</keyword>
<accession>A0A1X2IU60</accession>
<comment type="subcellular location">
    <subcellularLocation>
        <location evidence="1">Membrane</location>
        <topology evidence="1">Multi-pass membrane protein</topology>
    </subcellularLocation>
</comment>
<feature type="transmembrane region" description="Helical" evidence="8">
    <location>
        <begin position="63"/>
        <end position="81"/>
    </location>
</feature>
<evidence type="ECO:0000256" key="2">
    <source>
        <dbReference type="ARBA" id="ARBA00006434"/>
    </source>
</evidence>
<dbReference type="GO" id="GO:0015606">
    <property type="term" value="F:spermidine transmembrane transporter activity"/>
    <property type="evidence" value="ECO:0007669"/>
    <property type="project" value="TreeGrafter"/>
</dbReference>
<dbReference type="PANTHER" id="PTHR46154">
    <property type="match status" value="1"/>
</dbReference>
<dbReference type="OrthoDB" id="6132759at2759"/>
<keyword evidence="10" id="KW-1185">Reference proteome</keyword>
<feature type="transmembrane region" description="Helical" evidence="8">
    <location>
        <begin position="534"/>
        <end position="556"/>
    </location>
</feature>
<sequence>MTLVTMALKRYLHEVQTSEMYMTAQRSVKTGLVASAVVSSWTWAATLLTSTEVAYKYGVSGPIWYASGAVVQVLLFSVLAIELKRKAPNAHTFLEVVNARYGKTAHIVYLVFSLFTNIIVTAMLLLGGSAVVTYLTGMNVIAACFLLPLGVIVYTLFGGIKATFLTDYAHTAILFIIIISFYFTVYSTSPLIGSPGKMYDLLVAASLKTPIVDNEQGSLVTFSSLQALIFGIINIVGNFGTVFLDNCYYQRAISSKPEHAVKAYLMGGLAWFAIPFTLATTMGLTARALDIQMTPTAVSQGLVLVESAIALTGSLGGFGALVLVFMAVTSASSAELISVSSIFTYDIYRTYIRPGATGKAVIHFSHAAVLTFGILMGVLAVLLNLTGISLGYLYTLMGVLISSAVVPLTLTLLWSKQNRLAAIISPIFGLIAALITWLVTTYGMYGKITVDTTSQNMPLMAGNLVALFSPIPCTLLLTFLNPDNFDFEATRNIQLVNDSENVPEQVAKQQSADNTGDYIPTAEEMAFLNKSARFAKIASVILAVCLFLVWPLPMFFSRYVFSKEFFTGWVVVGIIWTFISTLAVVVYPIYESRDALKLMGKAIWADIRGKRNDMITSSQQPSEQQMHEDTNTTAYIVTEKSKEVS</sequence>
<feature type="transmembrane region" description="Helical" evidence="8">
    <location>
        <begin position="391"/>
        <end position="413"/>
    </location>
</feature>
<protein>
    <submittedName>
        <fullName evidence="9">Sodium:solute symporter family-domain-containing protein</fullName>
    </submittedName>
</protein>
<feature type="transmembrane region" description="Helical" evidence="8">
    <location>
        <begin position="420"/>
        <end position="439"/>
    </location>
</feature>
<evidence type="ECO:0000256" key="5">
    <source>
        <dbReference type="ARBA" id="ARBA00022989"/>
    </source>
</evidence>
<comment type="similarity">
    <text evidence="2 7">Belongs to the sodium:solute symporter (SSF) (TC 2.A.21) family.</text>
</comment>
<name>A0A1X2IU60_9FUNG</name>
<dbReference type="STRING" id="90262.A0A1X2IU60"/>
<dbReference type="CDD" id="cd11476">
    <property type="entry name" value="SLC5sbd_DUR3"/>
    <property type="match status" value="1"/>
</dbReference>
<dbReference type="PROSITE" id="PS50283">
    <property type="entry name" value="NA_SOLUT_SYMP_3"/>
    <property type="match status" value="1"/>
</dbReference>
<evidence type="ECO:0000256" key="1">
    <source>
        <dbReference type="ARBA" id="ARBA00004141"/>
    </source>
</evidence>
<evidence type="ECO:0000313" key="9">
    <source>
        <dbReference type="EMBL" id="ORZ22324.1"/>
    </source>
</evidence>
<dbReference type="GO" id="GO:0005886">
    <property type="term" value="C:plasma membrane"/>
    <property type="evidence" value="ECO:0007669"/>
    <property type="project" value="TreeGrafter"/>
</dbReference>
<evidence type="ECO:0000256" key="7">
    <source>
        <dbReference type="RuleBase" id="RU362091"/>
    </source>
</evidence>
<dbReference type="GO" id="GO:0015204">
    <property type="term" value="F:urea transmembrane transporter activity"/>
    <property type="evidence" value="ECO:0007669"/>
    <property type="project" value="InterPro"/>
</dbReference>
<gene>
    <name evidence="9" type="ORF">BCR42DRAFT_319423</name>
</gene>
<feature type="transmembrane region" description="Helical" evidence="8">
    <location>
        <begin position="361"/>
        <end position="385"/>
    </location>
</feature>
<dbReference type="Gene3D" id="1.20.1730.10">
    <property type="entry name" value="Sodium/glucose cotransporter"/>
    <property type="match status" value="1"/>
</dbReference>
<dbReference type="Proteomes" id="UP000193560">
    <property type="component" value="Unassembled WGS sequence"/>
</dbReference>
<feature type="transmembrane region" description="Helical" evidence="8">
    <location>
        <begin position="107"/>
        <end position="134"/>
    </location>
</feature>
<proteinExistence type="inferred from homology"/>
<dbReference type="InterPro" id="IPR038377">
    <property type="entry name" value="Na/Glc_symporter_sf"/>
</dbReference>
<evidence type="ECO:0000256" key="8">
    <source>
        <dbReference type="SAM" id="Phobius"/>
    </source>
</evidence>
<feature type="transmembrane region" description="Helical" evidence="8">
    <location>
        <begin position="172"/>
        <end position="192"/>
    </location>
</feature>
<dbReference type="Pfam" id="PF00474">
    <property type="entry name" value="SSF"/>
    <property type="match status" value="1"/>
</dbReference>
<evidence type="ECO:0000256" key="4">
    <source>
        <dbReference type="ARBA" id="ARBA00022692"/>
    </source>
</evidence>
<reference evidence="9 10" key="1">
    <citation type="submission" date="2016-07" db="EMBL/GenBank/DDBJ databases">
        <title>Pervasive Adenine N6-methylation of Active Genes in Fungi.</title>
        <authorList>
            <consortium name="DOE Joint Genome Institute"/>
            <person name="Mondo S.J."/>
            <person name="Dannebaum R.O."/>
            <person name="Kuo R.C."/>
            <person name="Labutti K."/>
            <person name="Haridas S."/>
            <person name="Kuo A."/>
            <person name="Salamov A."/>
            <person name="Ahrendt S.R."/>
            <person name="Lipzen A."/>
            <person name="Sullivan W."/>
            <person name="Andreopoulos W.B."/>
            <person name="Clum A."/>
            <person name="Lindquist E."/>
            <person name="Daum C."/>
            <person name="Ramamoorthy G.K."/>
            <person name="Gryganskyi A."/>
            <person name="Culley D."/>
            <person name="Magnuson J.K."/>
            <person name="James T.Y."/>
            <person name="O'Malley M.A."/>
            <person name="Stajich J.E."/>
            <person name="Spatafora J.W."/>
            <person name="Visel A."/>
            <person name="Grigoriev I.V."/>
        </authorList>
    </citation>
    <scope>NUCLEOTIDE SEQUENCE [LARGE SCALE GENOMIC DNA]</scope>
    <source>
        <strain evidence="9 10">NRRL 1336</strain>
    </source>
</reference>
<dbReference type="FunFam" id="1.20.1730.10:FF:000006">
    <property type="entry name" value="Urea active transporter"/>
    <property type="match status" value="1"/>
</dbReference>
<evidence type="ECO:0000256" key="3">
    <source>
        <dbReference type="ARBA" id="ARBA00022448"/>
    </source>
</evidence>
<keyword evidence="6 8" id="KW-0472">Membrane</keyword>
<feature type="transmembrane region" description="Helical" evidence="8">
    <location>
        <begin position="568"/>
        <end position="590"/>
    </location>
</feature>
<feature type="transmembrane region" description="Helical" evidence="8">
    <location>
        <begin position="459"/>
        <end position="480"/>
    </location>
</feature>
<keyword evidence="3" id="KW-0813">Transport</keyword>
<dbReference type="EMBL" id="MCGE01000004">
    <property type="protein sequence ID" value="ORZ22324.1"/>
    <property type="molecule type" value="Genomic_DNA"/>
</dbReference>